<accession>A0AA39G616</accession>
<dbReference type="GO" id="GO:0005634">
    <property type="term" value="C:nucleus"/>
    <property type="evidence" value="ECO:0007669"/>
    <property type="project" value="InterPro"/>
</dbReference>
<dbReference type="AlphaFoldDB" id="A0AA39G616"/>
<organism evidence="1 2">
    <name type="scientific">Microctonus hyperodae</name>
    <name type="common">Parasitoid wasp</name>
    <dbReference type="NCBI Taxonomy" id="165561"/>
    <lineage>
        <taxon>Eukaryota</taxon>
        <taxon>Metazoa</taxon>
        <taxon>Ecdysozoa</taxon>
        <taxon>Arthropoda</taxon>
        <taxon>Hexapoda</taxon>
        <taxon>Insecta</taxon>
        <taxon>Pterygota</taxon>
        <taxon>Neoptera</taxon>
        <taxon>Endopterygota</taxon>
        <taxon>Hymenoptera</taxon>
        <taxon>Apocrita</taxon>
        <taxon>Ichneumonoidea</taxon>
        <taxon>Braconidae</taxon>
        <taxon>Euphorinae</taxon>
        <taxon>Microctonus</taxon>
    </lineage>
</organism>
<evidence type="ECO:0008006" key="3">
    <source>
        <dbReference type="Google" id="ProtNLM"/>
    </source>
</evidence>
<reference evidence="1" key="2">
    <citation type="submission" date="2023-03" db="EMBL/GenBank/DDBJ databases">
        <authorList>
            <person name="Inwood S.N."/>
            <person name="Skelly J.G."/>
            <person name="Guhlin J."/>
            <person name="Harrop T.W.R."/>
            <person name="Goldson S.G."/>
            <person name="Dearden P.K."/>
        </authorList>
    </citation>
    <scope>NUCLEOTIDE SEQUENCE</scope>
    <source>
        <strain evidence="1">Lincoln</strain>
        <tissue evidence="1">Whole body</tissue>
    </source>
</reference>
<reference evidence="1" key="1">
    <citation type="journal article" date="2023" name="bioRxiv">
        <title>Scaffold-level genome assemblies of two parasitoid biocontrol wasps reveal the parthenogenesis mechanism and an associated novel virus.</title>
        <authorList>
            <person name="Inwood S."/>
            <person name="Skelly J."/>
            <person name="Guhlin J."/>
            <person name="Harrop T."/>
            <person name="Goldson S."/>
            <person name="Dearden P."/>
        </authorList>
    </citation>
    <scope>NUCLEOTIDE SEQUENCE</scope>
    <source>
        <strain evidence="1">Lincoln</strain>
        <tissue evidence="1">Whole body</tissue>
    </source>
</reference>
<proteinExistence type="predicted"/>
<dbReference type="Proteomes" id="UP001168972">
    <property type="component" value="Unassembled WGS sequence"/>
</dbReference>
<dbReference type="PANTHER" id="PTHR15681:SF1">
    <property type="entry name" value="MAD2L1-BINDING PROTEIN"/>
    <property type="match status" value="1"/>
</dbReference>
<dbReference type="PANTHER" id="PTHR15681">
    <property type="entry name" value="MAD2L1-BINDING PROTEIN"/>
    <property type="match status" value="1"/>
</dbReference>
<protein>
    <recommendedName>
        <fullName evidence="3">MAD2L1-binding protein</fullName>
    </recommendedName>
</protein>
<evidence type="ECO:0000313" key="2">
    <source>
        <dbReference type="Proteomes" id="UP001168972"/>
    </source>
</evidence>
<dbReference type="InterPro" id="IPR053729">
    <property type="entry name" value="MAD2L1BP_domain_sf"/>
</dbReference>
<dbReference type="GO" id="GO:0007096">
    <property type="term" value="P:regulation of exit from mitosis"/>
    <property type="evidence" value="ECO:0007669"/>
    <property type="project" value="InterPro"/>
</dbReference>
<comment type="caution">
    <text evidence="1">The sequence shown here is derived from an EMBL/GenBank/DDBJ whole genome shotgun (WGS) entry which is preliminary data.</text>
</comment>
<dbReference type="Pfam" id="PF06581">
    <property type="entry name" value="p31comet"/>
    <property type="match status" value="1"/>
</dbReference>
<dbReference type="EMBL" id="JAQQBR010000001">
    <property type="protein sequence ID" value="KAK0182205.1"/>
    <property type="molecule type" value="Genomic_DNA"/>
</dbReference>
<sequence length="261" mass="30074">MFSRGKVEKTTPIAIKFDEPLTSDSCSKIIIELIKYILYQKQQIPFSCDTLLQLQSRIKPNDRNFNSTNNLFTTLDNITDQLSSQLHLDDCDIKEIVVIIGATTISPKFCVKFELPTLILSSKMHLEYQHSYRKPLLHLMRSLVEYPEFQEAMTAPLCPTNTFVLVQKSDSNPKSDFFLPKPQYTPPIQTATCISIKLYHNEDISMACTCSSIVKVYNDNESKQNNDRNLNDKIDNFTKTKAPYLWYQSRAIVKGFKYSSR</sequence>
<gene>
    <name evidence="1" type="ORF">PV327_000366</name>
</gene>
<name>A0AA39G616_MICHY</name>
<dbReference type="InterPro" id="IPR009511">
    <property type="entry name" value="MAD1/Cdc20-bound-Mad2-bd"/>
</dbReference>
<keyword evidence="2" id="KW-1185">Reference proteome</keyword>
<evidence type="ECO:0000313" key="1">
    <source>
        <dbReference type="EMBL" id="KAK0182205.1"/>
    </source>
</evidence>
<dbReference type="Gene3D" id="3.30.900.20">
    <property type="match status" value="1"/>
</dbReference>